<feature type="region of interest" description="Disordered" evidence="1">
    <location>
        <begin position="20"/>
        <end position="44"/>
    </location>
</feature>
<accession>A0A1H7HIL9</accession>
<proteinExistence type="predicted"/>
<dbReference type="STRING" id="573321.SAMN04488505_101318"/>
<organism evidence="3 4">
    <name type="scientific">Chitinophaga rupis</name>
    <dbReference type="NCBI Taxonomy" id="573321"/>
    <lineage>
        <taxon>Bacteria</taxon>
        <taxon>Pseudomonadati</taxon>
        <taxon>Bacteroidota</taxon>
        <taxon>Chitinophagia</taxon>
        <taxon>Chitinophagales</taxon>
        <taxon>Chitinophagaceae</taxon>
        <taxon>Chitinophaga</taxon>
    </lineage>
</organism>
<dbReference type="EMBL" id="FOBB01000001">
    <property type="protein sequence ID" value="SEK50246.1"/>
    <property type="molecule type" value="Genomic_DNA"/>
</dbReference>
<sequence>MKHILTLFIIIILAASCNTSSNTNDQSDTTHTTPAPVTKEKPSTFTGPMIGERINGPANIRSSANGEVIFSLNDHTLVNSTTGKNGWYNIGLLTELPNDAYDTDTLRKGHKIIVDGKVVGEILKDIPVSTSTTTKKTWAELTGYTYKDNLYPESIIENVLEDYLSRITDRSLKTMQPFISNFELEKDDRMPPSITYFNYENWIDDPSPLMRIQLVFEKDQLIGIVHSRNIHIPNTTNAALERDFQVAFYNDVPRGTQQKFIKAFNAFMQGVD</sequence>
<feature type="signal peptide" evidence="2">
    <location>
        <begin position="1"/>
        <end position="21"/>
    </location>
</feature>
<evidence type="ECO:0000313" key="3">
    <source>
        <dbReference type="EMBL" id="SEK50246.1"/>
    </source>
</evidence>
<dbReference type="PROSITE" id="PS51257">
    <property type="entry name" value="PROKAR_LIPOPROTEIN"/>
    <property type="match status" value="1"/>
</dbReference>
<evidence type="ECO:0000256" key="1">
    <source>
        <dbReference type="SAM" id="MobiDB-lite"/>
    </source>
</evidence>
<reference evidence="3 4" key="1">
    <citation type="submission" date="2016-10" db="EMBL/GenBank/DDBJ databases">
        <authorList>
            <person name="de Groot N.N."/>
        </authorList>
    </citation>
    <scope>NUCLEOTIDE SEQUENCE [LARGE SCALE GENOMIC DNA]</scope>
    <source>
        <strain evidence="3 4">DSM 21039</strain>
    </source>
</reference>
<evidence type="ECO:0008006" key="5">
    <source>
        <dbReference type="Google" id="ProtNLM"/>
    </source>
</evidence>
<feature type="chain" id="PRO_5011777402" description="SH3 domain-containing protein" evidence="2">
    <location>
        <begin position="22"/>
        <end position="272"/>
    </location>
</feature>
<dbReference type="AlphaFoldDB" id="A0A1H7HIL9"/>
<keyword evidence="4" id="KW-1185">Reference proteome</keyword>
<name>A0A1H7HIL9_9BACT</name>
<feature type="compositionally biased region" description="Low complexity" evidence="1">
    <location>
        <begin position="20"/>
        <end position="33"/>
    </location>
</feature>
<dbReference type="Proteomes" id="UP000198984">
    <property type="component" value="Unassembled WGS sequence"/>
</dbReference>
<dbReference type="RefSeq" id="WP_089906400.1">
    <property type="nucleotide sequence ID" value="NZ_FOBB01000001.1"/>
</dbReference>
<evidence type="ECO:0000313" key="4">
    <source>
        <dbReference type="Proteomes" id="UP000198984"/>
    </source>
</evidence>
<gene>
    <name evidence="3" type="ORF">SAMN04488505_101318</name>
</gene>
<protein>
    <recommendedName>
        <fullName evidence="5">SH3 domain-containing protein</fullName>
    </recommendedName>
</protein>
<keyword evidence="2" id="KW-0732">Signal</keyword>
<dbReference type="OrthoDB" id="1437031at2"/>
<evidence type="ECO:0000256" key="2">
    <source>
        <dbReference type="SAM" id="SignalP"/>
    </source>
</evidence>